<evidence type="ECO:0000256" key="1">
    <source>
        <dbReference type="SAM" id="MobiDB-lite"/>
    </source>
</evidence>
<keyword evidence="3" id="KW-0670">Pyruvate</keyword>
<accession>A0A285J814</accession>
<evidence type="ECO:0000313" key="4">
    <source>
        <dbReference type="Proteomes" id="UP000219612"/>
    </source>
</evidence>
<proteinExistence type="predicted"/>
<reference evidence="4" key="1">
    <citation type="submission" date="2017-09" db="EMBL/GenBank/DDBJ databases">
        <authorList>
            <person name="Varghese N."/>
            <person name="Submissions S."/>
        </authorList>
    </citation>
    <scope>NUCLEOTIDE SEQUENCE [LARGE SCALE GENOMIC DNA]</scope>
    <source>
        <strain evidence="4">CGMCC 4.6857</strain>
    </source>
</reference>
<dbReference type="Pfam" id="PF11716">
    <property type="entry name" value="MDMPI_N"/>
    <property type="match status" value="1"/>
</dbReference>
<protein>
    <submittedName>
        <fullName evidence="3">Mycothiol maleylpyruvate isomerase N-terminal domain-containing protein</fullName>
    </submittedName>
</protein>
<organism evidence="3 4">
    <name type="scientific">Paractinoplanes atraurantiacus</name>
    <dbReference type="NCBI Taxonomy" id="1036182"/>
    <lineage>
        <taxon>Bacteria</taxon>
        <taxon>Bacillati</taxon>
        <taxon>Actinomycetota</taxon>
        <taxon>Actinomycetes</taxon>
        <taxon>Micromonosporales</taxon>
        <taxon>Micromonosporaceae</taxon>
        <taxon>Paractinoplanes</taxon>
    </lineage>
</organism>
<keyword evidence="3" id="KW-0413">Isomerase</keyword>
<name>A0A285J814_9ACTN</name>
<dbReference type="RefSeq" id="WP_097324738.1">
    <property type="nucleotide sequence ID" value="NZ_OBDY01000017.1"/>
</dbReference>
<dbReference type="Proteomes" id="UP000219612">
    <property type="component" value="Unassembled WGS sequence"/>
</dbReference>
<feature type="domain" description="Mycothiol-dependent maleylpyruvate isomerase metal-binding" evidence="2">
    <location>
        <begin position="19"/>
        <end position="156"/>
    </location>
</feature>
<feature type="region of interest" description="Disordered" evidence="1">
    <location>
        <begin position="199"/>
        <end position="218"/>
    </location>
</feature>
<dbReference type="GO" id="GO:0046872">
    <property type="term" value="F:metal ion binding"/>
    <property type="evidence" value="ECO:0007669"/>
    <property type="project" value="InterPro"/>
</dbReference>
<dbReference type="EMBL" id="OBDY01000017">
    <property type="protein sequence ID" value="SNY56362.1"/>
    <property type="molecule type" value="Genomic_DNA"/>
</dbReference>
<sequence>MHVDPGEARSAFLGQMDLLIGTAAGLSDEALLAPSRCTGWTVSEALVHVHQGLQEMLLGCVSHTDAPPDTDAASYWRDFTPTGTPDIAGIQFVRRVAAAYERPSAVLKHLTPTIDGVRAAVLTFTPSAVRFQGHVLPWGDFLATWAVELAVHHLDITTSPPHTPALLLARRTVETLAGAPLPPTWPDETVVLLGTGRVSPTPAQRAESPAVARLPVLG</sequence>
<dbReference type="InterPro" id="IPR024344">
    <property type="entry name" value="MDMPI_metal-binding"/>
</dbReference>
<keyword evidence="4" id="KW-1185">Reference proteome</keyword>
<dbReference type="AlphaFoldDB" id="A0A285J814"/>
<evidence type="ECO:0000259" key="2">
    <source>
        <dbReference type="Pfam" id="PF11716"/>
    </source>
</evidence>
<dbReference type="GO" id="GO:0016853">
    <property type="term" value="F:isomerase activity"/>
    <property type="evidence" value="ECO:0007669"/>
    <property type="project" value="UniProtKB-KW"/>
</dbReference>
<evidence type="ECO:0000313" key="3">
    <source>
        <dbReference type="EMBL" id="SNY56362.1"/>
    </source>
</evidence>
<dbReference type="InterPro" id="IPR034660">
    <property type="entry name" value="DinB/YfiT-like"/>
</dbReference>
<gene>
    <name evidence="3" type="ORF">SAMN05421748_117140</name>
</gene>
<dbReference type="Gene3D" id="1.20.120.450">
    <property type="entry name" value="dinb family like domain"/>
    <property type="match status" value="1"/>
</dbReference>
<dbReference type="SUPFAM" id="SSF109854">
    <property type="entry name" value="DinB/YfiT-like putative metalloenzymes"/>
    <property type="match status" value="1"/>
</dbReference>
<dbReference type="OrthoDB" id="3781681at2"/>